<protein>
    <submittedName>
        <fullName evidence="2">Uncharacterized protein</fullName>
    </submittedName>
</protein>
<accession>A0A8S1N7R7</accession>
<keyword evidence="3" id="KW-1185">Reference proteome</keyword>
<dbReference type="Proteomes" id="UP000692954">
    <property type="component" value="Unassembled WGS sequence"/>
</dbReference>
<gene>
    <name evidence="2" type="ORF">PSON_ATCC_30995.1.T0480185</name>
</gene>
<dbReference type="EMBL" id="CAJJDN010000048">
    <property type="protein sequence ID" value="CAD8085493.1"/>
    <property type="molecule type" value="Genomic_DNA"/>
</dbReference>
<dbReference type="OrthoDB" id="293881at2759"/>
<evidence type="ECO:0000313" key="2">
    <source>
        <dbReference type="EMBL" id="CAD8085493.1"/>
    </source>
</evidence>
<sequence>MDEILYFYDEEENTFQGVDGVKQMGNIRQVCKGFVKNQYQILSENGCVYYLELGKSFYRIPTWNSKVKQLATNESVTLLLCYSGQLFGFGEDKQQLGLLGNEKCYSSQSVIKIGNDFKSVSLSQNIGCGLDYRGQAWIWGNSPIGRSDVPVRIEGKFIKICAAKDYVIFTDQQAQVKVLSEIFRLSNEYFTCQNLWTITKAEQIDSNYLIVNEIIPNDRYSILLSNKNRMFILINNNGRYIVRRLAINIRIHHLQQTDYYIYCFTEEARFIKIDKANLYSNETNELQQIYEQIRFQIPEYEQKHLSSIQPILSIKYPFNLPAFIVDKRRFNEGISVIRQQHIEVDIKAHIQSTENKLSIIKQMSPMKSSQQLFSSRVMSKSRTSLTSHMSRFYYSPQQNDKIQHFQTPKKQNPTTPSKYIQSFLNSNSPSPITKSFIQEQKINQISTIKKANLIRLLIQDIQKSINKLNNLQQVPVDMRDRTHSRRSSSVHLDQVQSMIIELGNAQQRNNSQEKINKLNNSFNSKLSQHDNKNTNASSLFQSEQDLIDELRASEPLDMIEEEYLEYDDETDQVKRILIRRPIDQDYEYGHNLKQDMGDGKILVSRKLVNVTDEDGWNRQDNGQLKKVISQQEPQKYIEEEILIENPKTGQITRKIVRIPYNDQNLTLGEGLNEINTQGQKIIGRRIVANEYSTEQLEQEGWISKESKLERILGNREPNKYVEEEILEVNPLTGQVERKIIRRKYDKNRKLEDGQKLVSSRIVDNIQSSKQLAQDGWNCNFNLGTAQKIISNQDEIFYVEEEILQVSQKKQDRKLIRKIYFDEQSINKIEQEFGENLYEIQIQGVRIIARRVIKEEKQIDKDWKYYSDKKYWEKVIKQGESCKYIQETIIEIDFDKYEQTKKQIRYDLKVDEKTLILGDNIDELQFDGSQIISREIGDNIESTVYLREQGWIKNKIEQLEKIISIDKIENFYEEEILIQNLQAGKQQRKLIRRPILEVGEKCKLGDNLEERISDDQVVISRKIIKNDGNQENWKKNEITRNLEKVLIQSEPIEFIQEELLTFNQQTGTMIRQLVKRPSVNKDKMQFGQLKEVDKDGNIIVNRTLVPNLKLLGSDWTRGTMGSYRQTIAEEPEEYIEEEIIVVKNGKQERKLIRRPFNQEDLQRNYGDDINDVNENGEKVVARRVIGNDQSKAQLEKEGWKLNENGDLEIKQIEPSQYIVEEILCFNKETGNYERKMIKRQMTKQDEKLNFGENLSEVDKNGNKILSRQIIQNVQSLNKQKEEGWIQQNGNYEKIINIQEPEKYIEEEVLILKNGVQERKLIRRPYNNQQVNVGENLNEDNNGLKIVSRKIVSNDQSSSQLQNEKWFRNNKGQLELLISKSEPQQFVEEEVLAYNEETGLMERKLIRRQYNPNKDSKLKTGVELDEVDSNGYKILSRQIVDNTKSSKSNNQEGWAMQNNGTQIKVISSQEPEAYIEEEILIINPKTGKQERKLIRKPYNQEDLDVGESINEINNGQRVVARRIIQNDQSIYALKNWQQQKGQEIQEIVLNEEPTQYIEEEILIKDKNGQIIRQKVRKPYEANKNIQMGNIHEQLQDGSIVVNRKIVDNNFSQAEMKNWKTDQKGQLVQVINQNEPERYIEQEVLIINPKTGKQERKLIRIPYTNQNEAFGDDLNESIGPNAKVISRKIVQNDHCSDDWQFNNGQFEQIISANEPAQYLEEEVLVRNKQTGQLERKLVRKPYQKDQKLGDNLNEQKDGVTILSRKVVDNRSKQGWEEKGQNLEKILNDNEVEEYIEDEIIIQNKKTGKQERKLVRRNVNDPPPQEGIVVSSKRVQNIETNEQQKQAGWIKQDGQLVKVIAKNEPTKMIIEEVLQYNDETGQMERKLIKRPYDPSNKKYEIQNGTVLSRKIVDNMETLDQGQQWVFKNGQYEQIICDDEPEQFIEEEIIIINQKTGKQERKLIRRPLKHDEDPDIGECLNESIGNGKKVVARRIIQNNQPSEELQSWKKNGDVMEKQIAADEPTKYIEEEILVLNPETKQLERVLVRRQYEPCQVGQVNETDKNGNKIVSRRVVDNVESSQNGWQKVKGILKKVVAVEPTKYIEEEVLIINQKTGKQERKLIRRPLNEGQDPGELGDSLNISTEEGYKVVSRKIVDNNQAKQAMQDWIEADGVQIKKIGVEPIKFIEEEVLILNPETGMMERKIIKKPYNPSVKVGNNLNIQDNQGNLVLSRKIVENNQSTSKSQWKQGQTEILIQEEPAQYIEEEIIVVNPKNGQQERKVVRKPYYGQDIDLGDELDEEISKNQHVVARRIVNNEQSLDQLKQWKKQGDELVMTLNSNEPAQQIEEEVLVRNPETGMMERKIIRRDQNSQPQYDKVISRKVVDNRKSSIVLSKQGWKQTNPGAIEVVLGEEPEQYIEEEIIQINPKTGKQERKLIRKPYYGQDIEVSDELNESIGGGQRVVARRIVDNDAQVDWEKKNDQFEMKIGNAEPTKFIEEEIVYFNPQTGMVETKIIRKPFQKNAKLGNELNEETNDGVVLSRKVVDNLESIKKQEQWQKGQDGNLMKIISTKKPDQFIEEEVIIVKNGKQERKIIRKPILFDQQVEESNDLNQDIGNGQRVISRKIVNGQEGKDFELKNGVFEKQITKNEPTKFIEEEILVYNEETGMMDRKLIRRPFTDGQRQFDENGNKILSSKVIDNNKSLNQMQDWNTGQNGQKEIILSAEPEQYYEEEVLIFKNGKAERKVIRKPYNGQQLKLGEDLDETNGQMKVLSRKIVNNDLTSTQKKEWNEQQNGCLEKIISQSEPIKFIEEEILVCNEETGMMERKIIRRPLTQKDSQLKQGNNLSEVNQQGDRVVSRKIVENSLTEVKKQEWVIDKNGKMEKTISQEPLQYIEEEVIVVNKNGKQERKLIRKPYIGQELQMGEELNEGKGNMKVVARRLIDNQQSSEELQKWSNGKKKQIIAEEPEQYIEEEIITINARTGKQERKLIRRPYYGEEVELGEEMDEAGQKGERIISRRIVENEETAEGLKEWKQQSDGTMVKIIAQNEPIKYIEEEILVLNPETQQMERKLIRKPFNPNAKLGNVKETDQDGNVIVSRKVVENKQSQRRWTVKQDGKLEQVISKAEPIQFIEEEVLVLNPKTNQIERKIIRRPMQAGDSELDTGDSLNESRGNSKVVARRVVQNEQSQDQLQKEGWIIDNKSGQMELVSKEPVKFIEEEILVQTEDGQLVRKLVRKPYNPKVKIGNNLQETDNDGNRILSRTVVENNQSLASLQADGWNVQKQEKVISQEPLQYIEEEVIIVNPKTGKQERKIIRKPYYNEDVALGDELNEVNGGQRVLARRIVDNEQSLNKLNEEGWKMKDGNLEITMTEPSQMIEEEILVYNEESGLYERKLVRRQYDAKRDSTLQLGQLKEFDQNGNKILSRKIVENLESSQQLQKGGWVNNQGILEKVINVQEPDKFIEEEVLIINPRTGKQERRLTRRPYQPGDEKMEMGDDILDQQGGRKVVSRRIVENDSSSEFQLQQGWKQISAGMFEVQLCAAEPVKYVEEEILIVNKQTKQMQRKLIRRQYTVKDQNLKFGDDIKEKDSQGNRILARRLIENVQSLTQLKKEGWTKLADGTLEKVLSAIAQKFIEEEILVYNPRTGKQERRLTRRPVMMEDDKFKIGDQINEQLNDGTKVVARRIVDGDFAFTSWQQNDQGVLIHQISEAEPMKYIEEEVLQVNPETGMMERKLIRRPYNDQKVNFGKNINENKDDGTIVLSRKLVENNESLAQWRRESDGKLVKIINYEEPEQYVEEEIITINPKTGKQERKLIRRPFTEDDRNAIIGDQIIDEINNGQKVISRKIVSNLCSSDNWKQNEDGHFEIVVAQQEPIKFIEEEVLQYNEETGMMERKLIRRVFSASAQLGNNLQETDEKGNVVISRRVVENLLSSEQQKKDGWKQNQGNLELLLNAQETLQMVEEQILIKNQETGKQELVLRRRPYVEGEEQINPSDGLLLSRKIIKNNQSQGQLFNDGWSRTNGQLEKKIHNVINPILSNKLITDDPTSLYYLEEDHILTNPNTQEQEIHELKFPYRGNQHQKIGENLRERDEAGIQIIARKIVTNIDPDYNPYQDVEEITEIIGSGKDNEFYAIQKLVNITEVIISKNLNEKQPNGFIIRSRVVINEYQKTQQQGWRKLSESEIPPGIRQWNQNKRSMYQIDEDSQEHRDSQYRSVDEQNQIRIMDQKLSVNGKYVEEEILIKNQHTNKYERRLQRRYTNENTFGEDLDEFIQEIKYLARVEVAYQLELTKQGWIEIGNHVFQRVIAKNETLQMIEEEFNNKEKHIQMFILKPYKNEQIQIGEMDELQENGLHLVKRQIVNNRSLAYYKNNDFIKNKDGTYIKQIKGGITMKIPKYQEQNFVRRPTQRLSQIQLIEQRGNNDIIKIGITENGQDEPAIVNRTTNSDISETDKMFINQLERGNKKDRSKIYQNILNDEQFRGRINSDKNNKSPSTPFSECAIPNRGKILSKILNKFVKTSLSQAMNQLQLIYLAYRQKKRQTYQRNSTNLTNILANIFYRQSFDTLIEHMQKNVIEFDEDDVIKYNEMLDENKIIAMEIQPGGNEGQAAEPVELNLTPPEKKRILKIKPKGSPETKMFGSSSQHENAQPFQRKSVAHNTMKVTNPHQRSTGRASTIIKPNTFQSSQSLKPTNALARGSLQNISVPFGLQQPKNNIKKQTTKIKETQDKSNSQSNKHSQTPLSQSYATISQNQSQASIQKQMSQEQLAQIQKNKIASQFKRMGSVQLSGVFKKP</sequence>
<proteinExistence type="predicted"/>
<feature type="region of interest" description="Disordered" evidence="1">
    <location>
        <begin position="4624"/>
        <end position="4643"/>
    </location>
</feature>
<organism evidence="2 3">
    <name type="scientific">Paramecium sonneborni</name>
    <dbReference type="NCBI Taxonomy" id="65129"/>
    <lineage>
        <taxon>Eukaryota</taxon>
        <taxon>Sar</taxon>
        <taxon>Alveolata</taxon>
        <taxon>Ciliophora</taxon>
        <taxon>Intramacronucleata</taxon>
        <taxon>Oligohymenophorea</taxon>
        <taxon>Peniculida</taxon>
        <taxon>Parameciidae</taxon>
        <taxon>Paramecium</taxon>
    </lineage>
</organism>
<reference evidence="2" key="1">
    <citation type="submission" date="2021-01" db="EMBL/GenBank/DDBJ databases">
        <authorList>
            <consortium name="Genoscope - CEA"/>
            <person name="William W."/>
        </authorList>
    </citation>
    <scope>NUCLEOTIDE SEQUENCE</scope>
</reference>
<name>A0A8S1N7R7_9CILI</name>
<feature type="compositionally biased region" description="Polar residues" evidence="1">
    <location>
        <begin position="4723"/>
        <end position="4762"/>
    </location>
</feature>
<feature type="compositionally biased region" description="Polar residues" evidence="1">
    <location>
        <begin position="4632"/>
        <end position="4643"/>
    </location>
</feature>
<evidence type="ECO:0000313" key="3">
    <source>
        <dbReference type="Proteomes" id="UP000692954"/>
    </source>
</evidence>
<feature type="region of interest" description="Disordered" evidence="1">
    <location>
        <begin position="4698"/>
        <end position="4762"/>
    </location>
</feature>
<evidence type="ECO:0000256" key="1">
    <source>
        <dbReference type="SAM" id="MobiDB-lite"/>
    </source>
</evidence>
<feature type="region of interest" description="Disordered" evidence="1">
    <location>
        <begin position="3151"/>
        <end position="3170"/>
    </location>
</feature>
<feature type="region of interest" description="Disordered" evidence="1">
    <location>
        <begin position="4657"/>
        <end position="4682"/>
    </location>
</feature>
<comment type="caution">
    <text evidence="2">The sequence shown here is derived from an EMBL/GenBank/DDBJ whole genome shotgun (WGS) entry which is preliminary data.</text>
</comment>